<dbReference type="PANTHER" id="PTHR31449:SF3">
    <property type="entry name" value="UPF0598 PROTEIN C8ORF82"/>
    <property type="match status" value="1"/>
</dbReference>
<dbReference type="PhylomeDB" id="T1ISW4"/>
<dbReference type="Pfam" id="PF14956">
    <property type="entry name" value="DUF4505"/>
    <property type="match status" value="1"/>
</dbReference>
<dbReference type="OMA" id="IKNFTSC"/>
<accession>T1ISW4</accession>
<comment type="similarity">
    <text evidence="1">Belongs to the UPF0598 family.</text>
</comment>
<dbReference type="InterPro" id="IPR028108">
    <property type="entry name" value="DUF4505"/>
</dbReference>
<keyword evidence="3" id="KW-1185">Reference proteome</keyword>
<dbReference type="HOGENOM" id="CLU_069446_2_0_1"/>
<evidence type="ECO:0000313" key="2">
    <source>
        <dbReference type="EnsemblMetazoa" id="SMAR004201-PA"/>
    </source>
</evidence>
<sequence length="218" mass="25644">MSVTVNLENISPMDIDGYSRQLVSYVQGQSPKPNTREYFYYVDHQGMLFLDDSRMKNFTSCFKETDFLVFFFTRLRINKTGRYEKDFPYVSPCGVEMNYVRCDDRPVVFTHFVDKEIEEKVEDYLAYAHAGNRLMVKFEPERLCMLPKSGRVYHPASPQVGNVGLIKSSLAFEISKLFTFENGETQPPTHFRWKNKVYKLTNELWNLMDEKVKSQPYV</sequence>
<protein>
    <submittedName>
        <fullName evidence="2">Uncharacterized protein</fullName>
    </submittedName>
</protein>
<reference evidence="3" key="1">
    <citation type="submission" date="2011-05" db="EMBL/GenBank/DDBJ databases">
        <authorList>
            <person name="Richards S.R."/>
            <person name="Qu J."/>
            <person name="Jiang H."/>
            <person name="Jhangiani S.N."/>
            <person name="Agravi P."/>
            <person name="Goodspeed R."/>
            <person name="Gross S."/>
            <person name="Mandapat C."/>
            <person name="Jackson L."/>
            <person name="Mathew T."/>
            <person name="Pu L."/>
            <person name="Thornton R."/>
            <person name="Saada N."/>
            <person name="Wilczek-Boney K.B."/>
            <person name="Lee S."/>
            <person name="Kovar C."/>
            <person name="Wu Y."/>
            <person name="Scherer S.E."/>
            <person name="Worley K.C."/>
            <person name="Muzny D.M."/>
            <person name="Gibbs R."/>
        </authorList>
    </citation>
    <scope>NUCLEOTIDE SEQUENCE</scope>
    <source>
        <strain evidence="3">Brora</strain>
    </source>
</reference>
<dbReference type="STRING" id="126957.T1ISW4"/>
<name>T1ISW4_STRMM</name>
<dbReference type="PANTHER" id="PTHR31449">
    <property type="entry name" value="UPF0598 PROTEIN C8ORF82"/>
    <property type="match status" value="1"/>
</dbReference>
<evidence type="ECO:0000313" key="3">
    <source>
        <dbReference type="Proteomes" id="UP000014500"/>
    </source>
</evidence>
<reference evidence="2" key="2">
    <citation type="submission" date="2015-02" db="UniProtKB">
        <authorList>
            <consortium name="EnsemblMetazoa"/>
        </authorList>
    </citation>
    <scope>IDENTIFICATION</scope>
</reference>
<evidence type="ECO:0000256" key="1">
    <source>
        <dbReference type="ARBA" id="ARBA00006322"/>
    </source>
</evidence>
<dbReference type="EMBL" id="JH431448">
    <property type="status" value="NOT_ANNOTATED_CDS"/>
    <property type="molecule type" value="Genomic_DNA"/>
</dbReference>
<proteinExistence type="inferred from homology"/>
<dbReference type="EnsemblMetazoa" id="SMAR004201-RA">
    <property type="protein sequence ID" value="SMAR004201-PA"/>
    <property type="gene ID" value="SMAR004201"/>
</dbReference>
<dbReference type="eggNOG" id="ENOG502R8EE">
    <property type="taxonomic scope" value="Eukaryota"/>
</dbReference>
<dbReference type="Proteomes" id="UP000014500">
    <property type="component" value="Unassembled WGS sequence"/>
</dbReference>
<dbReference type="AlphaFoldDB" id="T1ISW4"/>
<organism evidence="2 3">
    <name type="scientific">Strigamia maritima</name>
    <name type="common">European centipede</name>
    <name type="synonym">Geophilus maritimus</name>
    <dbReference type="NCBI Taxonomy" id="126957"/>
    <lineage>
        <taxon>Eukaryota</taxon>
        <taxon>Metazoa</taxon>
        <taxon>Ecdysozoa</taxon>
        <taxon>Arthropoda</taxon>
        <taxon>Myriapoda</taxon>
        <taxon>Chilopoda</taxon>
        <taxon>Pleurostigmophora</taxon>
        <taxon>Geophilomorpha</taxon>
        <taxon>Linotaeniidae</taxon>
        <taxon>Strigamia</taxon>
    </lineage>
</organism>